<evidence type="ECO:0000256" key="4">
    <source>
        <dbReference type="ARBA" id="ARBA00023180"/>
    </source>
</evidence>
<protein>
    <recommendedName>
        <fullName evidence="2">non-specific serine/threonine protein kinase</fullName>
        <ecNumber evidence="2">2.7.11.1</ecNumber>
    </recommendedName>
</protein>
<evidence type="ECO:0000256" key="7">
    <source>
        <dbReference type="SAM" id="SignalP"/>
    </source>
</evidence>
<dbReference type="PANTHER" id="PTHR33138:SF87">
    <property type="entry name" value="WALL-ASSOCIATED RECEPTOR KINASE, GALACTURONAN-BINDING DOMAIN-CONTAINING PROTEIN"/>
    <property type="match status" value="1"/>
</dbReference>
<comment type="caution">
    <text evidence="10">The sequence shown here is derived from an EMBL/GenBank/DDBJ whole genome shotgun (WGS) entry which is preliminary data.</text>
</comment>
<keyword evidence="11" id="KW-1185">Reference proteome</keyword>
<comment type="catalytic activity">
    <reaction evidence="6">
        <text>L-seryl-[protein] + ATP = O-phospho-L-seryl-[protein] + ADP + H(+)</text>
        <dbReference type="Rhea" id="RHEA:17989"/>
        <dbReference type="Rhea" id="RHEA-COMP:9863"/>
        <dbReference type="Rhea" id="RHEA-COMP:11604"/>
        <dbReference type="ChEBI" id="CHEBI:15378"/>
        <dbReference type="ChEBI" id="CHEBI:29999"/>
        <dbReference type="ChEBI" id="CHEBI:30616"/>
        <dbReference type="ChEBI" id="CHEBI:83421"/>
        <dbReference type="ChEBI" id="CHEBI:456216"/>
        <dbReference type="EC" id="2.7.11.1"/>
    </reaction>
</comment>
<evidence type="ECO:0000256" key="3">
    <source>
        <dbReference type="ARBA" id="ARBA00022729"/>
    </source>
</evidence>
<feature type="signal peptide" evidence="7">
    <location>
        <begin position="1"/>
        <end position="22"/>
    </location>
</feature>
<dbReference type="GO" id="GO:0004674">
    <property type="term" value="F:protein serine/threonine kinase activity"/>
    <property type="evidence" value="ECO:0007669"/>
    <property type="project" value="UniProtKB-EC"/>
</dbReference>
<dbReference type="Pfam" id="PF13947">
    <property type="entry name" value="GUB_WAK_bind"/>
    <property type="match status" value="1"/>
</dbReference>
<dbReference type="EC" id="2.7.11.1" evidence="2"/>
<accession>A0ABD3BP89</accession>
<dbReference type="PANTHER" id="PTHR33138">
    <property type="entry name" value="OS01G0690200 PROTEIN"/>
    <property type="match status" value="1"/>
</dbReference>
<comment type="subcellular location">
    <subcellularLocation>
        <location evidence="1">Membrane</location>
        <topology evidence="1">Single-pass membrane protein</topology>
    </subcellularLocation>
</comment>
<dbReference type="InterPro" id="IPR032872">
    <property type="entry name" value="WAK_assoc_C"/>
</dbReference>
<dbReference type="AlphaFoldDB" id="A0ABD3BP89"/>
<evidence type="ECO:0000256" key="5">
    <source>
        <dbReference type="ARBA" id="ARBA00047899"/>
    </source>
</evidence>
<keyword evidence="3 7" id="KW-0732">Signal</keyword>
<organism evidence="10 11">
    <name type="scientific">Castilleja foliolosa</name>
    <dbReference type="NCBI Taxonomy" id="1961234"/>
    <lineage>
        <taxon>Eukaryota</taxon>
        <taxon>Viridiplantae</taxon>
        <taxon>Streptophyta</taxon>
        <taxon>Embryophyta</taxon>
        <taxon>Tracheophyta</taxon>
        <taxon>Spermatophyta</taxon>
        <taxon>Magnoliopsida</taxon>
        <taxon>eudicotyledons</taxon>
        <taxon>Gunneridae</taxon>
        <taxon>Pentapetalae</taxon>
        <taxon>asterids</taxon>
        <taxon>lamiids</taxon>
        <taxon>Lamiales</taxon>
        <taxon>Orobanchaceae</taxon>
        <taxon>Pedicularideae</taxon>
        <taxon>Castillejinae</taxon>
        <taxon>Castilleja</taxon>
    </lineage>
</organism>
<evidence type="ECO:0000259" key="8">
    <source>
        <dbReference type="Pfam" id="PF13947"/>
    </source>
</evidence>
<feature type="chain" id="PRO_5044793126" description="non-specific serine/threonine protein kinase" evidence="7">
    <location>
        <begin position="23"/>
        <end position="273"/>
    </location>
</feature>
<feature type="domain" description="Wall-associated receptor kinase galacturonan-binding" evidence="8">
    <location>
        <begin position="33"/>
        <end position="99"/>
    </location>
</feature>
<evidence type="ECO:0000256" key="1">
    <source>
        <dbReference type="ARBA" id="ARBA00004167"/>
    </source>
</evidence>
<gene>
    <name evidence="10" type="ORF">CASFOL_037182</name>
</gene>
<evidence type="ECO:0000259" key="9">
    <source>
        <dbReference type="Pfam" id="PF14380"/>
    </source>
</evidence>
<sequence>MNSQTFSLLIIILLLLIQSHNAFSNPSEFYDTCNNTFNCGNNITQIGYPFRGSNDPPYCGHPSFVLTCDDPNNVTTLDIMSTTYRVMEIHPASQTMRIVSEDVMEENGTNCPREMANATLDHSVFDYSGTYVNLTFLYGCPESTIMGSGLIPCGDDDDGAYVLFPGNQVPGNCRDSVIVPVLGNGPGPVSDTGLDGVFRQGVEITWKIDGEACGGCMESNGRCGFNFETNKMTCFCRDPPFISDVCPMVSGASDGNRRSSGMYININFLCNVV</sequence>
<proteinExistence type="predicted"/>
<keyword evidence="4" id="KW-0325">Glycoprotein</keyword>
<evidence type="ECO:0000256" key="6">
    <source>
        <dbReference type="ARBA" id="ARBA00048679"/>
    </source>
</evidence>
<feature type="domain" description="Wall-associated receptor kinase C-terminal" evidence="9">
    <location>
        <begin position="168"/>
        <end position="238"/>
    </location>
</feature>
<reference evidence="11" key="1">
    <citation type="journal article" date="2024" name="IScience">
        <title>Strigolactones Initiate the Formation of Haustorium-like Structures in Castilleja.</title>
        <authorList>
            <person name="Buerger M."/>
            <person name="Peterson D."/>
            <person name="Chory J."/>
        </authorList>
    </citation>
    <scope>NUCLEOTIDE SEQUENCE [LARGE SCALE GENOMIC DNA]</scope>
</reference>
<evidence type="ECO:0000313" key="10">
    <source>
        <dbReference type="EMBL" id="KAL3618954.1"/>
    </source>
</evidence>
<dbReference type="EMBL" id="JAVIJP010000070">
    <property type="protein sequence ID" value="KAL3618954.1"/>
    <property type="molecule type" value="Genomic_DNA"/>
</dbReference>
<dbReference type="InterPro" id="IPR025287">
    <property type="entry name" value="WAK_GUB"/>
</dbReference>
<comment type="catalytic activity">
    <reaction evidence="5">
        <text>L-threonyl-[protein] + ATP = O-phospho-L-threonyl-[protein] + ADP + H(+)</text>
        <dbReference type="Rhea" id="RHEA:46608"/>
        <dbReference type="Rhea" id="RHEA-COMP:11060"/>
        <dbReference type="Rhea" id="RHEA-COMP:11605"/>
        <dbReference type="ChEBI" id="CHEBI:15378"/>
        <dbReference type="ChEBI" id="CHEBI:30013"/>
        <dbReference type="ChEBI" id="CHEBI:30616"/>
        <dbReference type="ChEBI" id="CHEBI:61977"/>
        <dbReference type="ChEBI" id="CHEBI:456216"/>
        <dbReference type="EC" id="2.7.11.1"/>
    </reaction>
</comment>
<evidence type="ECO:0000256" key="2">
    <source>
        <dbReference type="ARBA" id="ARBA00012513"/>
    </source>
</evidence>
<dbReference type="Pfam" id="PF14380">
    <property type="entry name" value="WAK_assoc"/>
    <property type="match status" value="1"/>
</dbReference>
<dbReference type="GO" id="GO:0016020">
    <property type="term" value="C:membrane"/>
    <property type="evidence" value="ECO:0007669"/>
    <property type="project" value="UniProtKB-SubCell"/>
</dbReference>
<name>A0ABD3BP89_9LAMI</name>
<dbReference type="Proteomes" id="UP001632038">
    <property type="component" value="Unassembled WGS sequence"/>
</dbReference>
<evidence type="ECO:0000313" key="11">
    <source>
        <dbReference type="Proteomes" id="UP001632038"/>
    </source>
</evidence>